<organism evidence="3">
    <name type="scientific">Candida tenuis (strain ATCC 10573 / BCRC 21748 / CBS 615 / JCM 9827 / NBRC 10315 / NRRL Y-1498 / VKM Y-70)</name>
    <name type="common">Yeast</name>
    <name type="synonym">Yamadazyma tenuis</name>
    <dbReference type="NCBI Taxonomy" id="590646"/>
    <lineage>
        <taxon>Eukaryota</taxon>
        <taxon>Fungi</taxon>
        <taxon>Dikarya</taxon>
        <taxon>Ascomycota</taxon>
        <taxon>Saccharomycotina</taxon>
        <taxon>Pichiomycetes</taxon>
        <taxon>Debaryomycetaceae</taxon>
        <taxon>Yamadazyma</taxon>
    </lineage>
</organism>
<proteinExistence type="predicted"/>
<dbReference type="HOGENOM" id="CLU_1713014_0_0_1"/>
<protein>
    <submittedName>
        <fullName evidence="2">Uncharacterized protein</fullName>
    </submittedName>
</protein>
<evidence type="ECO:0000313" key="3">
    <source>
        <dbReference type="Proteomes" id="UP000000707"/>
    </source>
</evidence>
<reference evidence="2 3" key="1">
    <citation type="journal article" date="2011" name="Proc. Natl. Acad. Sci. U.S.A.">
        <title>Comparative genomics of xylose-fermenting fungi for enhanced biofuel production.</title>
        <authorList>
            <person name="Wohlbach D.J."/>
            <person name="Kuo A."/>
            <person name="Sato T.K."/>
            <person name="Potts K.M."/>
            <person name="Salamov A.A."/>
            <person name="LaButti K.M."/>
            <person name="Sun H."/>
            <person name="Clum A."/>
            <person name="Pangilinan J.L."/>
            <person name="Lindquist E.A."/>
            <person name="Lucas S."/>
            <person name="Lapidus A."/>
            <person name="Jin M."/>
            <person name="Gunawan C."/>
            <person name="Balan V."/>
            <person name="Dale B.E."/>
            <person name="Jeffries T.W."/>
            <person name="Zinkel R."/>
            <person name="Barry K.W."/>
            <person name="Grigoriev I.V."/>
            <person name="Gasch A.P."/>
        </authorList>
    </citation>
    <scope>NUCLEOTIDE SEQUENCE [LARGE SCALE GENOMIC DNA]</scope>
    <source>
        <strain evidence="3">ATCC 10573 / BCRC 21748 / CBS 615 / JCM 9827 / NBRC 10315 / NRRL Y-1498 / VKM Y-70</strain>
    </source>
</reference>
<dbReference type="EMBL" id="GL996527">
    <property type="protein sequence ID" value="EGV61599.1"/>
    <property type="molecule type" value="Genomic_DNA"/>
</dbReference>
<dbReference type="AlphaFoldDB" id="G3B793"/>
<dbReference type="Proteomes" id="UP000000707">
    <property type="component" value="Unassembled WGS sequence"/>
</dbReference>
<evidence type="ECO:0000313" key="2">
    <source>
        <dbReference type="EMBL" id="EGV61599.1"/>
    </source>
</evidence>
<accession>G3B793</accession>
<feature type="region of interest" description="Disordered" evidence="1">
    <location>
        <begin position="36"/>
        <end position="75"/>
    </location>
</feature>
<evidence type="ECO:0000256" key="1">
    <source>
        <dbReference type="SAM" id="MobiDB-lite"/>
    </source>
</evidence>
<name>G3B793_CANTC</name>
<keyword evidence="3" id="KW-1185">Reference proteome</keyword>
<sequence>MLGSAQSQVSFVSPSTIPRSASIGHLMNAFRMLAQSHASTKPRSSDTTNQRTRPLQSPPIQGATASPQAPPCESQTSVTICSSQFHKRLRRTKHITLSGTNLRCINLSGTMTRDCPVPVVAPEHRTAEFPLAHVVFFDKIKDGVNCAQASGDF</sequence>
<gene>
    <name evidence="2" type="ORF">CANTEDRAFT_115058</name>
</gene>